<feature type="signal peptide" evidence="1">
    <location>
        <begin position="1"/>
        <end position="18"/>
    </location>
</feature>
<dbReference type="AlphaFoldDB" id="A0A6H1UE14"/>
<dbReference type="InterPro" id="IPR014469">
    <property type="entry name" value="DUF2271"/>
</dbReference>
<dbReference type="PIRSF" id="PIRSF014995">
    <property type="entry name" value="UCP014995"/>
    <property type="match status" value="1"/>
</dbReference>
<accession>A0A6H1UE14</accession>
<name>A0A6H1UE14_9GAMM</name>
<keyword evidence="3" id="KW-1185">Reference proteome</keyword>
<keyword evidence="1" id="KW-0732">Signal</keyword>
<dbReference type="EMBL" id="CP051180">
    <property type="protein sequence ID" value="QIZ77068.1"/>
    <property type="molecule type" value="Genomic_DNA"/>
</dbReference>
<dbReference type="RefSeq" id="WP_168660329.1">
    <property type="nucleotide sequence ID" value="NZ_CP051180.1"/>
</dbReference>
<dbReference type="Pfam" id="PF10029">
    <property type="entry name" value="DUF2271"/>
    <property type="match status" value="1"/>
</dbReference>
<organism evidence="2 3">
    <name type="scientific">Ferrimonas lipolytica</name>
    <dbReference type="NCBI Taxonomy" id="2724191"/>
    <lineage>
        <taxon>Bacteria</taxon>
        <taxon>Pseudomonadati</taxon>
        <taxon>Pseudomonadota</taxon>
        <taxon>Gammaproteobacteria</taxon>
        <taxon>Alteromonadales</taxon>
        <taxon>Ferrimonadaceae</taxon>
        <taxon>Ferrimonas</taxon>
    </lineage>
</organism>
<dbReference type="Proteomes" id="UP000501602">
    <property type="component" value="Chromosome"/>
</dbReference>
<evidence type="ECO:0000313" key="3">
    <source>
        <dbReference type="Proteomes" id="UP000501602"/>
    </source>
</evidence>
<evidence type="ECO:0000313" key="2">
    <source>
        <dbReference type="EMBL" id="QIZ77068.1"/>
    </source>
</evidence>
<feature type="chain" id="PRO_5026077279" evidence="1">
    <location>
        <begin position="19"/>
        <end position="169"/>
    </location>
</feature>
<gene>
    <name evidence="2" type="ORF">HER31_09335</name>
</gene>
<evidence type="ECO:0000256" key="1">
    <source>
        <dbReference type="SAM" id="SignalP"/>
    </source>
</evidence>
<proteinExistence type="predicted"/>
<reference evidence="2 3" key="1">
    <citation type="submission" date="2020-04" db="EMBL/GenBank/DDBJ databases">
        <title>Ferrimonas sp. S7 isolated from sea water.</title>
        <authorList>
            <person name="Bae S.S."/>
            <person name="Baek K."/>
        </authorList>
    </citation>
    <scope>NUCLEOTIDE SEQUENCE [LARGE SCALE GENOMIC DNA]</scope>
    <source>
        <strain evidence="2 3">S7</strain>
    </source>
</reference>
<dbReference type="KEGG" id="fes:HER31_09335"/>
<protein>
    <submittedName>
        <fullName evidence="2">DUF2271 domain-containing protein</fullName>
    </submittedName>
</protein>
<sequence>MKFPLACAAMLLSTSTIAAPLPSQASLTIDLAINDLKVANPAKPYVAVWLEDANKKPAAQWALWTGNQTEWLKDIRTWWRKFGRYNVNEIDGYSSATRAIGEHSIKAPLQHLDGSELQQGQYTLYIEAVREHGGRDIVRQKLNLGEDAIQFTIPAKAELGQITINYKVQ</sequence>